<proteinExistence type="predicted"/>
<evidence type="ECO:0000313" key="2">
    <source>
        <dbReference type="Proteomes" id="UP000325577"/>
    </source>
</evidence>
<organism evidence="1 2">
    <name type="scientific">Nyssa sinensis</name>
    <dbReference type="NCBI Taxonomy" id="561372"/>
    <lineage>
        <taxon>Eukaryota</taxon>
        <taxon>Viridiplantae</taxon>
        <taxon>Streptophyta</taxon>
        <taxon>Embryophyta</taxon>
        <taxon>Tracheophyta</taxon>
        <taxon>Spermatophyta</taxon>
        <taxon>Magnoliopsida</taxon>
        <taxon>eudicotyledons</taxon>
        <taxon>Gunneridae</taxon>
        <taxon>Pentapetalae</taxon>
        <taxon>asterids</taxon>
        <taxon>Cornales</taxon>
        <taxon>Nyssaceae</taxon>
        <taxon>Nyssa</taxon>
    </lineage>
</organism>
<keyword evidence="2" id="KW-1185">Reference proteome</keyword>
<dbReference type="Proteomes" id="UP000325577">
    <property type="component" value="Linkage Group LG13"/>
</dbReference>
<accession>A0A5J5BJZ7</accession>
<dbReference type="EMBL" id="CM018036">
    <property type="protein sequence ID" value="KAA8541491.1"/>
    <property type="molecule type" value="Genomic_DNA"/>
</dbReference>
<reference evidence="1 2" key="1">
    <citation type="submission" date="2019-09" db="EMBL/GenBank/DDBJ databases">
        <title>A chromosome-level genome assembly of the Chinese tupelo Nyssa sinensis.</title>
        <authorList>
            <person name="Yang X."/>
            <person name="Kang M."/>
            <person name="Yang Y."/>
            <person name="Xiong H."/>
            <person name="Wang M."/>
            <person name="Zhang Z."/>
            <person name="Wang Z."/>
            <person name="Wu H."/>
            <person name="Ma T."/>
            <person name="Liu J."/>
            <person name="Xi Z."/>
        </authorList>
    </citation>
    <scope>NUCLEOTIDE SEQUENCE [LARGE SCALE GENOMIC DNA]</scope>
    <source>
        <strain evidence="1">J267</strain>
        <tissue evidence="1">Leaf</tissue>
    </source>
</reference>
<sequence length="124" mass="13623">MTGSKIVSCDGGLMVADLQQRQGLLVAMMEDGFSCNTTPGLMIREALSMLLYCYGDVDGWRGDNNCNNSKGCEMGSLNRGRGELVRLDRFAVQTWQWKKISSAVTISLDNGRVCDEEGMAMNRA</sequence>
<name>A0A5J5BJZ7_9ASTE</name>
<gene>
    <name evidence="1" type="ORF">F0562_025454</name>
</gene>
<evidence type="ECO:0000313" key="1">
    <source>
        <dbReference type="EMBL" id="KAA8541491.1"/>
    </source>
</evidence>
<dbReference type="AlphaFoldDB" id="A0A5J5BJZ7"/>
<protein>
    <submittedName>
        <fullName evidence="1">Uncharacterized protein</fullName>
    </submittedName>
</protein>